<dbReference type="EMBL" id="JAEAOA010001574">
    <property type="protein sequence ID" value="KAK3607091.1"/>
    <property type="molecule type" value="Genomic_DNA"/>
</dbReference>
<dbReference type="PANTHER" id="PTHR21771">
    <property type="entry name" value="MITOCHONDRIA-EATING PROTEIN-RELATED"/>
    <property type="match status" value="1"/>
</dbReference>
<protein>
    <recommendedName>
        <fullName evidence="5">Mitochondria-eating protein</fullName>
    </recommendedName>
    <alternativeName>
        <fullName evidence="12">Spermatogenesis-associated protein 18</fullName>
    </alternativeName>
</protein>
<name>A0AAE0TBC0_9BIVA</name>
<evidence type="ECO:0000313" key="15">
    <source>
        <dbReference type="EMBL" id="KAK3607091.1"/>
    </source>
</evidence>
<comment type="caution">
    <text evidence="15">The sequence shown here is derived from an EMBL/GenBank/DDBJ whole genome shotgun (WGS) entry which is preliminary data.</text>
</comment>
<dbReference type="Pfam" id="PF16026">
    <property type="entry name" value="MIEAP"/>
    <property type="match status" value="1"/>
</dbReference>
<evidence type="ECO:0000256" key="6">
    <source>
        <dbReference type="ARBA" id="ARBA00022490"/>
    </source>
</evidence>
<keyword evidence="11" id="KW-0472">Membrane</keyword>
<reference evidence="15" key="1">
    <citation type="journal article" date="2021" name="Genome Biol. Evol.">
        <title>A High-Quality Reference Genome for a Parasitic Bivalve with Doubly Uniparental Inheritance (Bivalvia: Unionida).</title>
        <authorList>
            <person name="Smith C.H."/>
        </authorList>
    </citation>
    <scope>NUCLEOTIDE SEQUENCE</scope>
    <source>
        <strain evidence="15">CHS0354</strain>
    </source>
</reference>
<evidence type="ECO:0000256" key="1">
    <source>
        <dbReference type="ARBA" id="ARBA00004294"/>
    </source>
</evidence>
<proteinExistence type="inferred from homology"/>
<feature type="domain" description="Mitochondria-eating protein C-terminal" evidence="14">
    <location>
        <begin position="120"/>
        <end position="313"/>
    </location>
</feature>
<evidence type="ECO:0000256" key="7">
    <source>
        <dbReference type="ARBA" id="ARBA00022787"/>
    </source>
</evidence>
<evidence type="ECO:0000256" key="4">
    <source>
        <dbReference type="ARBA" id="ARBA00008233"/>
    </source>
</evidence>
<evidence type="ECO:0000256" key="12">
    <source>
        <dbReference type="ARBA" id="ARBA00032687"/>
    </source>
</evidence>
<comment type="similarity">
    <text evidence="4">Belongs to the MIEAP family.</text>
</comment>
<comment type="subcellular location">
    <subcellularLocation>
        <location evidence="3">Cytoplasm</location>
    </subcellularLocation>
    <subcellularLocation>
        <location evidence="2">Mitochondrion matrix</location>
    </subcellularLocation>
    <subcellularLocation>
        <location evidence="1">Mitochondrion outer membrane</location>
    </subcellularLocation>
</comment>
<evidence type="ECO:0000256" key="13">
    <source>
        <dbReference type="SAM" id="Coils"/>
    </source>
</evidence>
<evidence type="ECO:0000256" key="5">
    <source>
        <dbReference type="ARBA" id="ARBA00019863"/>
    </source>
</evidence>
<dbReference type="GO" id="GO:0035694">
    <property type="term" value="P:mitochondrial protein catabolic process"/>
    <property type="evidence" value="ECO:0007669"/>
    <property type="project" value="InterPro"/>
</dbReference>
<evidence type="ECO:0000313" key="16">
    <source>
        <dbReference type="Proteomes" id="UP001195483"/>
    </source>
</evidence>
<dbReference type="AlphaFoldDB" id="A0AAE0TBC0"/>
<organism evidence="15 16">
    <name type="scientific">Potamilus streckersoni</name>
    <dbReference type="NCBI Taxonomy" id="2493646"/>
    <lineage>
        <taxon>Eukaryota</taxon>
        <taxon>Metazoa</taxon>
        <taxon>Spiralia</taxon>
        <taxon>Lophotrochozoa</taxon>
        <taxon>Mollusca</taxon>
        <taxon>Bivalvia</taxon>
        <taxon>Autobranchia</taxon>
        <taxon>Heteroconchia</taxon>
        <taxon>Palaeoheterodonta</taxon>
        <taxon>Unionida</taxon>
        <taxon>Unionoidea</taxon>
        <taxon>Unionidae</taxon>
        <taxon>Ambleminae</taxon>
        <taxon>Lampsilini</taxon>
        <taxon>Potamilus</taxon>
    </lineage>
</organism>
<gene>
    <name evidence="15" type="ORF">CHS0354_026299</name>
</gene>
<evidence type="ECO:0000256" key="3">
    <source>
        <dbReference type="ARBA" id="ARBA00004496"/>
    </source>
</evidence>
<dbReference type="PANTHER" id="PTHR21771:SF0">
    <property type="entry name" value="MITOCHONDRIA-EATING PROTEIN"/>
    <property type="match status" value="1"/>
</dbReference>
<reference evidence="15" key="3">
    <citation type="submission" date="2023-05" db="EMBL/GenBank/DDBJ databases">
        <authorList>
            <person name="Smith C.H."/>
        </authorList>
    </citation>
    <scope>NUCLEOTIDE SEQUENCE</scope>
    <source>
        <strain evidence="15">CHS0354</strain>
        <tissue evidence="15">Mantle</tissue>
    </source>
</reference>
<reference evidence="15" key="2">
    <citation type="journal article" date="2021" name="Genome Biol. Evol.">
        <title>Developing a high-quality reference genome for a parasitic bivalve with doubly uniparental inheritance (Bivalvia: Unionida).</title>
        <authorList>
            <person name="Smith C.H."/>
        </authorList>
    </citation>
    <scope>NUCLEOTIDE SEQUENCE</scope>
    <source>
        <strain evidence="15">CHS0354</strain>
        <tissue evidence="15">Mantle</tissue>
    </source>
</reference>
<dbReference type="InterPro" id="IPR031981">
    <property type="entry name" value="MIEAP_C"/>
</dbReference>
<dbReference type="GO" id="GO:0008289">
    <property type="term" value="F:lipid binding"/>
    <property type="evidence" value="ECO:0007669"/>
    <property type="project" value="UniProtKB-KW"/>
</dbReference>
<evidence type="ECO:0000256" key="8">
    <source>
        <dbReference type="ARBA" id="ARBA00023054"/>
    </source>
</evidence>
<evidence type="ECO:0000256" key="2">
    <source>
        <dbReference type="ARBA" id="ARBA00004305"/>
    </source>
</evidence>
<sequence>MGWIWSAFSRDSVPPLVPGSEQDRAIQSQTYQRIEEGFHDIIKNLSDDKDHEQKDNRQCDYINRLQNENKDVRKKLLKKESENAHLRSENSELLRRLSEISAMKLTQGNPNIMDLSSLSRPDKLAEQFSELYDNQWTDCYQTLTETLNKTETESIQLLLHIVHTVYTICLEQSQTITKAVKENLLAFAGKSDGEPDKALDTIIQETFHKLKSYRAHTVTAVPPEVKKAISEKLLTMIHGSEVNACSSYIEECIQICWLMCSRDPPMYIFAEHEEVFDKEHFTEYTEKGLVVSYVVWPMLCLFKSGPLVTKGFAQGKYGRKKRKHVRS</sequence>
<dbReference type="Proteomes" id="UP001195483">
    <property type="component" value="Unassembled WGS sequence"/>
</dbReference>
<keyword evidence="8 13" id="KW-0175">Coiled coil</keyword>
<keyword evidence="7" id="KW-1000">Mitochondrion outer membrane</keyword>
<evidence type="ECO:0000256" key="9">
    <source>
        <dbReference type="ARBA" id="ARBA00023121"/>
    </source>
</evidence>
<dbReference type="GO" id="GO:0005759">
    <property type="term" value="C:mitochondrial matrix"/>
    <property type="evidence" value="ECO:0007669"/>
    <property type="project" value="UniProtKB-SubCell"/>
</dbReference>
<feature type="coiled-coil region" evidence="13">
    <location>
        <begin position="62"/>
        <end position="96"/>
    </location>
</feature>
<keyword evidence="10" id="KW-0496">Mitochondrion</keyword>
<keyword evidence="9" id="KW-0446">Lipid-binding</keyword>
<keyword evidence="6" id="KW-0963">Cytoplasm</keyword>
<dbReference type="InterPro" id="IPR026169">
    <property type="entry name" value="MIEAP"/>
</dbReference>
<evidence type="ECO:0000256" key="11">
    <source>
        <dbReference type="ARBA" id="ARBA00023136"/>
    </source>
</evidence>
<dbReference type="GO" id="GO:0035695">
    <property type="term" value="P:mitophagy by internal vacuole formation"/>
    <property type="evidence" value="ECO:0007669"/>
    <property type="project" value="TreeGrafter"/>
</dbReference>
<evidence type="ECO:0000256" key="10">
    <source>
        <dbReference type="ARBA" id="ARBA00023128"/>
    </source>
</evidence>
<dbReference type="GO" id="GO:0005741">
    <property type="term" value="C:mitochondrial outer membrane"/>
    <property type="evidence" value="ECO:0007669"/>
    <property type="project" value="UniProtKB-SubCell"/>
</dbReference>
<keyword evidence="16" id="KW-1185">Reference proteome</keyword>
<accession>A0AAE0TBC0</accession>
<evidence type="ECO:0000259" key="14">
    <source>
        <dbReference type="Pfam" id="PF16026"/>
    </source>
</evidence>